<name>A0ABX0BBY4_9MICO</name>
<dbReference type="RefSeq" id="WP_162289668.1">
    <property type="nucleotide sequence ID" value="NZ_JAAFAN010000024.1"/>
</dbReference>
<evidence type="ECO:0000313" key="2">
    <source>
        <dbReference type="Proteomes" id="UP000471672"/>
    </source>
</evidence>
<dbReference type="EMBL" id="JAAFAN010000024">
    <property type="protein sequence ID" value="NDO89567.1"/>
    <property type="molecule type" value="Genomic_DNA"/>
</dbReference>
<dbReference type="Proteomes" id="UP000471672">
    <property type="component" value="Unassembled WGS sequence"/>
</dbReference>
<gene>
    <name evidence="1" type="ORF">GYH36_08835</name>
</gene>
<reference evidence="1 2" key="1">
    <citation type="journal article" date="2021" name="Arch. Microbiol.">
        <title>Cellulosimicrobium fucosivorans sp. nov., isolated from San Elijo Lagoon, contains a fucose metabolic pathway linked to carotenoid production.</title>
        <authorList>
            <person name="Aviles F.A."/>
            <person name="Kyndt J.A."/>
        </authorList>
    </citation>
    <scope>NUCLEOTIDE SEQUENCE [LARGE SCALE GENOMIC DNA]</scope>
    <source>
        <strain evidence="1 2">SE3</strain>
    </source>
</reference>
<accession>A0ABX0BBY4</accession>
<comment type="caution">
    <text evidence="1">The sequence shown here is derived from an EMBL/GenBank/DDBJ whole genome shotgun (WGS) entry which is preliminary data.</text>
</comment>
<protein>
    <submittedName>
        <fullName evidence="1">Uncharacterized protein</fullName>
    </submittedName>
</protein>
<organism evidence="1 2">
    <name type="scientific">Cellulosimicrobium composti</name>
    <dbReference type="NCBI Taxonomy" id="2672572"/>
    <lineage>
        <taxon>Bacteria</taxon>
        <taxon>Bacillati</taxon>
        <taxon>Actinomycetota</taxon>
        <taxon>Actinomycetes</taxon>
        <taxon>Micrococcales</taxon>
        <taxon>Promicromonosporaceae</taxon>
        <taxon>Cellulosimicrobium</taxon>
    </lineage>
</organism>
<proteinExistence type="predicted"/>
<evidence type="ECO:0000313" key="1">
    <source>
        <dbReference type="EMBL" id="NDO89567.1"/>
    </source>
</evidence>
<keyword evidence="2" id="KW-1185">Reference proteome</keyword>
<sequence>MTDEDRPTYLERREARFRERAILDLDDGPAGEDLDDTLYRARESRGGLPTPGRGHR</sequence>